<dbReference type="PANTHER" id="PTHR45615">
    <property type="entry name" value="MYOSIN HEAVY CHAIN, NON-MUSCLE"/>
    <property type="match status" value="1"/>
</dbReference>
<evidence type="ECO:0000256" key="2">
    <source>
        <dbReference type="SAM" id="MobiDB-lite"/>
    </source>
</evidence>
<dbReference type="AlphaFoldDB" id="U6N2V4"/>
<feature type="region of interest" description="Disordered" evidence="2">
    <location>
        <begin position="1"/>
        <end position="39"/>
    </location>
</feature>
<feature type="coiled-coil region" evidence="1">
    <location>
        <begin position="147"/>
        <end position="202"/>
    </location>
</feature>
<keyword evidence="4" id="KW-1185">Reference proteome</keyword>
<feature type="coiled-coil region" evidence="1">
    <location>
        <begin position="521"/>
        <end position="580"/>
    </location>
</feature>
<gene>
    <name evidence="3" type="ORF">ENH_00071890</name>
</gene>
<dbReference type="OrthoDB" id="346156at2759"/>
<feature type="compositionally biased region" description="Polar residues" evidence="2">
    <location>
        <begin position="647"/>
        <end position="665"/>
    </location>
</feature>
<evidence type="ECO:0000313" key="4">
    <source>
        <dbReference type="Proteomes" id="UP000030754"/>
    </source>
</evidence>
<evidence type="ECO:0008006" key="5">
    <source>
        <dbReference type="Google" id="ProtNLM"/>
    </source>
</evidence>
<dbReference type="VEuPathDB" id="ToxoDB:ENH_00071890"/>
<feature type="region of interest" description="Disordered" evidence="2">
    <location>
        <begin position="295"/>
        <end position="333"/>
    </location>
</feature>
<accession>U6N2V4</accession>
<evidence type="ECO:0000313" key="3">
    <source>
        <dbReference type="EMBL" id="CDJ69629.1"/>
    </source>
</evidence>
<proteinExistence type="predicted"/>
<protein>
    <recommendedName>
        <fullName evidence="5">Myosin heavy chain</fullName>
    </recommendedName>
</protein>
<sequence>MPGSSKSMSFSDFAPVSSLDSVQESESSSSKSKGREVAQAMLAEVEEHLKEFDRDLQALHTKAPAYQGSWSDIPLGSAEISSPASHETCMGTSRSRLSWELRDSLTRRLPSSVSQSCPEETPEATISFLALIRNIYRIVSTEIAPKMQVLIKEVTQLRKNNELLSEKVEQQRQRHNEQMEEFEDLQLELRAKDAQLREQRRVSKSLDIYQGENEMLKVKLNNLLVRVGKMEGSGVTQSAARETQEKPDMPFKRASSNDWLRQENEDLQREVNRLRSEASEKEAMINQLRKAIKSFTANDSPRSPVQRKLSVAPRRPESIHSPVAASSRSSPEALPLDAQIGAALAMETPRGRMRSSIFGKLSPFSMSTRAPSVTTLAQDLGMKLPSTAANTSHEQPTPVPSARRSSLRGPLSPPTKSEPEPTAESVGGAAGSKEDAANLVDGLPQWLQAKSEAMERALFELEEIRILRIKEESQWESKMAHGNQLLMLAEEKLSALTAEVEQSWKGRRQLLGERLQTLGEMSSVRKQLEAVQREAAELKGALEGSQRKAEQAQKDARDTVLRLTESISSAEDQIAMLQERNTIFSELVLSLSSYTKNILSKLQRERSGKFIERAAEFDAEVTSRSCAEVKSMQTPRTADIAKDGGLSTASATQGDSKGKQQQPYRATSPGEKLRVVLKTKNDSCCSPLGCLSLWNSSTAMAAQPAVWYSFESPSGRGEVSWHAQKPHSLFKAAKKIRNT</sequence>
<reference evidence="3" key="2">
    <citation type="submission" date="2013-10" db="EMBL/GenBank/DDBJ databases">
        <authorList>
            <person name="Aslett M."/>
        </authorList>
    </citation>
    <scope>NUCLEOTIDE SEQUENCE [LARGE SCALE GENOMIC DNA]</scope>
    <source>
        <strain evidence="3">Houghton</strain>
    </source>
</reference>
<dbReference type="EMBL" id="HG725759">
    <property type="protein sequence ID" value="CDJ69629.1"/>
    <property type="molecule type" value="Genomic_DNA"/>
</dbReference>
<organism evidence="3 4">
    <name type="scientific">Eimeria necatrix</name>
    <dbReference type="NCBI Taxonomy" id="51315"/>
    <lineage>
        <taxon>Eukaryota</taxon>
        <taxon>Sar</taxon>
        <taxon>Alveolata</taxon>
        <taxon>Apicomplexa</taxon>
        <taxon>Conoidasida</taxon>
        <taxon>Coccidia</taxon>
        <taxon>Eucoccidiorida</taxon>
        <taxon>Eimeriorina</taxon>
        <taxon>Eimeriidae</taxon>
        <taxon>Eimeria</taxon>
    </lineage>
</organism>
<evidence type="ECO:0000256" key="1">
    <source>
        <dbReference type="SAM" id="Coils"/>
    </source>
</evidence>
<feature type="compositionally biased region" description="Basic and acidic residues" evidence="2">
    <location>
        <begin position="242"/>
        <end position="251"/>
    </location>
</feature>
<name>U6N2V4_9EIME</name>
<reference evidence="3" key="1">
    <citation type="submission" date="2013-10" db="EMBL/GenBank/DDBJ databases">
        <title>Genomic analysis of the causative agents of coccidiosis in chickens.</title>
        <authorList>
            <person name="Reid A.J."/>
            <person name="Blake D."/>
            <person name="Billington K."/>
            <person name="Browne H."/>
            <person name="Dunn M."/>
            <person name="Hung S."/>
            <person name="Kawahara F."/>
            <person name="Miranda-Saavedra D."/>
            <person name="Mourier T."/>
            <person name="Nagra H."/>
            <person name="Otto T.D."/>
            <person name="Rawlings N."/>
            <person name="Sanchez A."/>
            <person name="Sanders M."/>
            <person name="Subramaniam C."/>
            <person name="Tay Y."/>
            <person name="Dear P."/>
            <person name="Doerig C."/>
            <person name="Gruber A."/>
            <person name="Parkinson J."/>
            <person name="Shirley M."/>
            <person name="Wan K.L."/>
            <person name="Berriman M."/>
            <person name="Tomley F."/>
            <person name="Pain A."/>
        </authorList>
    </citation>
    <scope>NUCLEOTIDE SEQUENCE [LARGE SCALE GENOMIC DNA]</scope>
    <source>
        <strain evidence="3">Houghton</strain>
    </source>
</reference>
<feature type="compositionally biased region" description="Low complexity" evidence="2">
    <location>
        <begin position="16"/>
        <end position="31"/>
    </location>
</feature>
<dbReference type="GeneID" id="25477321"/>
<dbReference type="Proteomes" id="UP000030754">
    <property type="component" value="Unassembled WGS sequence"/>
</dbReference>
<feature type="compositionally biased region" description="Polar residues" evidence="2">
    <location>
        <begin position="1"/>
        <end position="10"/>
    </location>
</feature>
<dbReference type="RefSeq" id="XP_013438095.1">
    <property type="nucleotide sequence ID" value="XM_013582641.1"/>
</dbReference>
<feature type="region of interest" description="Disordered" evidence="2">
    <location>
        <begin position="232"/>
        <end position="254"/>
    </location>
</feature>
<feature type="region of interest" description="Disordered" evidence="2">
    <location>
        <begin position="387"/>
        <end position="432"/>
    </location>
</feature>
<feature type="region of interest" description="Disordered" evidence="2">
    <location>
        <begin position="628"/>
        <end position="670"/>
    </location>
</feature>
<dbReference type="PANTHER" id="PTHR45615:SF63">
    <property type="entry name" value="CHROMOSOME UNDETERMINED SCAFFOLD_10, WHOLE GENOME SHOTGUN SEQUENCE"/>
    <property type="match status" value="1"/>
</dbReference>
<keyword evidence="1" id="KW-0175">Coiled coil</keyword>